<proteinExistence type="predicted"/>
<dbReference type="Proteomes" id="UP000197138">
    <property type="component" value="Unassembled WGS sequence"/>
</dbReference>
<reference evidence="2" key="1">
    <citation type="journal article" date="2017" name="Plant J.">
        <title>The pomegranate (Punica granatum L.) genome and the genomics of punicalagin biosynthesis.</title>
        <authorList>
            <person name="Qin G."/>
            <person name="Xu C."/>
            <person name="Ming R."/>
            <person name="Tang H."/>
            <person name="Guyot R."/>
            <person name="Kramer E.M."/>
            <person name="Hu Y."/>
            <person name="Yi X."/>
            <person name="Qi Y."/>
            <person name="Xu X."/>
            <person name="Gao Z."/>
            <person name="Pan H."/>
            <person name="Jian J."/>
            <person name="Tian Y."/>
            <person name="Yue Z."/>
            <person name="Xu Y."/>
        </authorList>
    </citation>
    <scope>NUCLEOTIDE SEQUENCE [LARGE SCALE GENOMIC DNA]</scope>
    <source>
        <strain evidence="2">cv. Dabenzi</strain>
    </source>
</reference>
<sequence length="92" mass="10353">MARRTCGAGKYARTGYQTRQLCKGHERGGWANGRCKKVNSHWLADTARLQEAQARWLFELKVQKSKLARVCSPSKVARGTSEQARQTCSARN</sequence>
<dbReference type="AlphaFoldDB" id="A0A218XWW5"/>
<gene>
    <name evidence="1" type="ORF">CDL15_Pgr022380</name>
</gene>
<name>A0A218XWW5_PUNGR</name>
<dbReference type="EMBL" id="MTKT01000786">
    <property type="protein sequence ID" value="OWM88782.1"/>
    <property type="molecule type" value="Genomic_DNA"/>
</dbReference>
<comment type="caution">
    <text evidence="1">The sequence shown here is derived from an EMBL/GenBank/DDBJ whole genome shotgun (WGS) entry which is preliminary data.</text>
</comment>
<organism evidence="1 2">
    <name type="scientific">Punica granatum</name>
    <name type="common">Pomegranate</name>
    <dbReference type="NCBI Taxonomy" id="22663"/>
    <lineage>
        <taxon>Eukaryota</taxon>
        <taxon>Viridiplantae</taxon>
        <taxon>Streptophyta</taxon>
        <taxon>Embryophyta</taxon>
        <taxon>Tracheophyta</taxon>
        <taxon>Spermatophyta</taxon>
        <taxon>Magnoliopsida</taxon>
        <taxon>eudicotyledons</taxon>
        <taxon>Gunneridae</taxon>
        <taxon>Pentapetalae</taxon>
        <taxon>rosids</taxon>
        <taxon>malvids</taxon>
        <taxon>Myrtales</taxon>
        <taxon>Lythraceae</taxon>
        <taxon>Punica</taxon>
    </lineage>
</organism>
<evidence type="ECO:0000313" key="1">
    <source>
        <dbReference type="EMBL" id="OWM88782.1"/>
    </source>
</evidence>
<evidence type="ECO:0000313" key="2">
    <source>
        <dbReference type="Proteomes" id="UP000197138"/>
    </source>
</evidence>
<protein>
    <submittedName>
        <fullName evidence="1">Uncharacterized protein</fullName>
    </submittedName>
</protein>
<accession>A0A218XWW5</accession>